<dbReference type="EMBL" id="JAFEMO010000001">
    <property type="protein sequence ID" value="KAH7577571.1"/>
    <property type="molecule type" value="Genomic_DNA"/>
</dbReference>
<protein>
    <submittedName>
        <fullName evidence="2">Uncharacterized protein</fullName>
    </submittedName>
</protein>
<name>A0ABQ8ILV8_9ROSI</name>
<evidence type="ECO:0000313" key="2">
    <source>
        <dbReference type="EMBL" id="KAH7577571.1"/>
    </source>
</evidence>
<gene>
    <name evidence="2" type="ORF">JRO89_XS01G0268700</name>
</gene>
<feature type="region of interest" description="Disordered" evidence="1">
    <location>
        <begin position="19"/>
        <end position="76"/>
    </location>
</feature>
<accession>A0ABQ8ILV8</accession>
<sequence length="96" mass="9858">MGGVPVEAEVLSLLGPTLAPMADSPLSPRASKASAFTPAPESDTTTDLTPAFPPMPTTTSGVRPVLTPPPSAASSHISKPAISFAIAGMMNFNRYY</sequence>
<comment type="caution">
    <text evidence="2">The sequence shown here is derived from an EMBL/GenBank/DDBJ whole genome shotgun (WGS) entry which is preliminary data.</text>
</comment>
<dbReference type="Proteomes" id="UP000827721">
    <property type="component" value="Unassembled WGS sequence"/>
</dbReference>
<proteinExistence type="predicted"/>
<evidence type="ECO:0000256" key="1">
    <source>
        <dbReference type="SAM" id="MobiDB-lite"/>
    </source>
</evidence>
<evidence type="ECO:0000313" key="3">
    <source>
        <dbReference type="Proteomes" id="UP000827721"/>
    </source>
</evidence>
<organism evidence="2 3">
    <name type="scientific">Xanthoceras sorbifolium</name>
    <dbReference type="NCBI Taxonomy" id="99658"/>
    <lineage>
        <taxon>Eukaryota</taxon>
        <taxon>Viridiplantae</taxon>
        <taxon>Streptophyta</taxon>
        <taxon>Embryophyta</taxon>
        <taxon>Tracheophyta</taxon>
        <taxon>Spermatophyta</taxon>
        <taxon>Magnoliopsida</taxon>
        <taxon>eudicotyledons</taxon>
        <taxon>Gunneridae</taxon>
        <taxon>Pentapetalae</taxon>
        <taxon>rosids</taxon>
        <taxon>malvids</taxon>
        <taxon>Sapindales</taxon>
        <taxon>Sapindaceae</taxon>
        <taxon>Xanthoceroideae</taxon>
        <taxon>Xanthoceras</taxon>
    </lineage>
</organism>
<reference evidence="2 3" key="1">
    <citation type="submission" date="2021-02" db="EMBL/GenBank/DDBJ databases">
        <title>Plant Genome Project.</title>
        <authorList>
            <person name="Zhang R.-G."/>
        </authorList>
    </citation>
    <scope>NUCLEOTIDE SEQUENCE [LARGE SCALE GENOMIC DNA]</scope>
    <source>
        <tissue evidence="2">Leaves</tissue>
    </source>
</reference>
<keyword evidence="3" id="KW-1185">Reference proteome</keyword>